<dbReference type="SUPFAM" id="SSF54534">
    <property type="entry name" value="FKBP-like"/>
    <property type="match status" value="1"/>
</dbReference>
<evidence type="ECO:0000256" key="3">
    <source>
        <dbReference type="PROSITE-ProRule" id="PRU00277"/>
    </source>
</evidence>
<sequence length="338" mass="37687">MFDNSAPEPVGEVTEVFTPTFCSDEEREIYNKVKENPEIIDVKGNGAILKQILVAGPEDAEVCPQSDATVYVHYTGKLLNGTVFDSSVTRGQPFNFDIGNMSVIRGWDEGVCGMRVGEKALFTIVSDYAYGSKGSGSIPADATLQFEIELLDVVEKDHEYPHTNDEKLAAAKVRQEAGNALFKSGKYKKAAAKYDKGTQLLEYFIDSTPEIEEERCVLRATLFGNWALCNLRMKDYADCCSHAREGMKILEEKEERATKNVELRLKLCQRVGRGALGAGRSTEARKYISMGLDIAKTAEQTDKVQEFENDLKKCDAQIALEARKQQDIYKRLMANMGK</sequence>
<dbReference type="EMBL" id="JXTI01000160">
    <property type="protein sequence ID" value="KWX11723.1"/>
    <property type="molecule type" value="Genomic_DNA"/>
</dbReference>
<keyword evidence="1" id="KW-0677">Repeat</keyword>
<dbReference type="PROSITE" id="PS50059">
    <property type="entry name" value="FKBP_PPIASE"/>
    <property type="match status" value="1"/>
</dbReference>
<dbReference type="Pfam" id="PF00254">
    <property type="entry name" value="FKBP_C"/>
    <property type="match status" value="1"/>
</dbReference>
<evidence type="ECO:0000256" key="1">
    <source>
        <dbReference type="ARBA" id="ARBA00022737"/>
    </source>
</evidence>
<comment type="catalytic activity">
    <reaction evidence="3">
        <text>[protein]-peptidylproline (omega=180) = [protein]-peptidylproline (omega=0)</text>
        <dbReference type="Rhea" id="RHEA:16237"/>
        <dbReference type="Rhea" id="RHEA-COMP:10747"/>
        <dbReference type="Rhea" id="RHEA-COMP:10748"/>
        <dbReference type="ChEBI" id="CHEBI:83833"/>
        <dbReference type="ChEBI" id="CHEBI:83834"/>
        <dbReference type="EC" id="5.2.1.8"/>
    </reaction>
</comment>
<evidence type="ECO:0000313" key="6">
    <source>
        <dbReference type="Proteomes" id="UP000070089"/>
    </source>
</evidence>
<accession>A0A132NNP9</accession>
<dbReference type="PANTHER" id="PTHR46512">
    <property type="entry name" value="PEPTIDYLPROLYL ISOMERASE"/>
    <property type="match status" value="1"/>
</dbReference>
<dbReference type="FunFam" id="1.25.40.10:FF:001445">
    <property type="entry name" value="Peptidylprolyl isomerase"/>
    <property type="match status" value="1"/>
</dbReference>
<dbReference type="EC" id="5.2.1.8" evidence="3"/>
<reference evidence="5 6" key="1">
    <citation type="journal article" date="2015" name="Mol. Biochem. Parasitol.">
        <title>Identification of polymorphic genes for use in assemblage B genotyping assays through comparative genomics of multiple assemblage B Giardia duodenalis isolates.</title>
        <authorList>
            <person name="Wielinga C."/>
            <person name="Thompson R.C."/>
            <person name="Monis P."/>
            <person name="Ryan U."/>
        </authorList>
    </citation>
    <scope>NUCLEOTIDE SEQUENCE [LARGE SCALE GENOMIC DNA]</scope>
    <source>
        <strain evidence="5 6">BAH15c1</strain>
    </source>
</reference>
<dbReference type="OrthoDB" id="1902587at2759"/>
<dbReference type="AlphaFoldDB" id="A0A132NNP9"/>
<keyword evidence="3 5" id="KW-0413">Isomerase</keyword>
<evidence type="ECO:0000256" key="2">
    <source>
        <dbReference type="ARBA" id="ARBA00022803"/>
    </source>
</evidence>
<evidence type="ECO:0000313" key="5">
    <source>
        <dbReference type="EMBL" id="KWX11723.1"/>
    </source>
</evidence>
<comment type="caution">
    <text evidence="5">The sequence shown here is derived from an EMBL/GenBank/DDBJ whole genome shotgun (WGS) entry which is preliminary data.</text>
</comment>
<gene>
    <name evidence="5" type="ORF">QR46_4309</name>
</gene>
<dbReference type="Gene3D" id="1.25.40.10">
    <property type="entry name" value="Tetratricopeptide repeat domain"/>
    <property type="match status" value="1"/>
</dbReference>
<dbReference type="InterPro" id="IPR050754">
    <property type="entry name" value="FKBP4/5/8-like"/>
</dbReference>
<feature type="domain" description="PPIase FKBP-type" evidence="4">
    <location>
        <begin position="67"/>
        <end position="154"/>
    </location>
</feature>
<dbReference type="Gene3D" id="3.10.50.40">
    <property type="match status" value="1"/>
</dbReference>
<organism evidence="5 6">
    <name type="scientific">Giardia duodenalis assemblage B</name>
    <dbReference type="NCBI Taxonomy" id="1394984"/>
    <lineage>
        <taxon>Eukaryota</taxon>
        <taxon>Metamonada</taxon>
        <taxon>Diplomonadida</taxon>
        <taxon>Hexamitidae</taxon>
        <taxon>Giardiinae</taxon>
        <taxon>Giardia</taxon>
    </lineage>
</organism>
<dbReference type="VEuPathDB" id="GiardiaDB:QR46_4309"/>
<proteinExistence type="predicted"/>
<dbReference type="InterPro" id="IPR001179">
    <property type="entry name" value="PPIase_FKBP_dom"/>
</dbReference>
<name>A0A132NNP9_GIAIN</name>
<evidence type="ECO:0000259" key="4">
    <source>
        <dbReference type="PROSITE" id="PS50059"/>
    </source>
</evidence>
<dbReference type="FunFam" id="3.10.50.40:FF:000069">
    <property type="entry name" value="Peptidylprolyl isomerase"/>
    <property type="match status" value="1"/>
</dbReference>
<keyword evidence="2" id="KW-0802">TPR repeat</keyword>
<dbReference type="Proteomes" id="UP000070089">
    <property type="component" value="Unassembled WGS sequence"/>
</dbReference>
<keyword evidence="3" id="KW-0697">Rotamase</keyword>
<dbReference type="InterPro" id="IPR011990">
    <property type="entry name" value="TPR-like_helical_dom_sf"/>
</dbReference>
<dbReference type="PANTHER" id="PTHR46512:SF9">
    <property type="entry name" value="PEPTIDYLPROLYL ISOMERASE"/>
    <property type="match status" value="1"/>
</dbReference>
<dbReference type="SUPFAM" id="SSF48452">
    <property type="entry name" value="TPR-like"/>
    <property type="match status" value="1"/>
</dbReference>
<dbReference type="GO" id="GO:0003755">
    <property type="term" value="F:peptidyl-prolyl cis-trans isomerase activity"/>
    <property type="evidence" value="ECO:0007669"/>
    <property type="project" value="UniProtKB-KW"/>
</dbReference>
<protein>
    <recommendedName>
        <fullName evidence="3">peptidylprolyl isomerase</fullName>
        <ecNumber evidence="3">5.2.1.8</ecNumber>
    </recommendedName>
</protein>
<dbReference type="InterPro" id="IPR046357">
    <property type="entry name" value="PPIase_dom_sf"/>
</dbReference>